<dbReference type="Pfam" id="PF04028">
    <property type="entry name" value="DUF374"/>
    <property type="match status" value="1"/>
</dbReference>
<gene>
    <name evidence="2" type="ORF">METZ01_LOCUS71515</name>
</gene>
<dbReference type="InterPro" id="IPR007172">
    <property type="entry name" value="DUF374"/>
</dbReference>
<name>A0A381TT51_9ZZZZ</name>
<evidence type="ECO:0000259" key="1">
    <source>
        <dbReference type="Pfam" id="PF04028"/>
    </source>
</evidence>
<dbReference type="EMBL" id="UINC01005042">
    <property type="protein sequence ID" value="SVA18661.1"/>
    <property type="molecule type" value="Genomic_DNA"/>
</dbReference>
<dbReference type="AlphaFoldDB" id="A0A381TT51"/>
<organism evidence="2">
    <name type="scientific">marine metagenome</name>
    <dbReference type="NCBI Taxonomy" id="408172"/>
    <lineage>
        <taxon>unclassified sequences</taxon>
        <taxon>metagenomes</taxon>
        <taxon>ecological metagenomes</taxon>
    </lineage>
</organism>
<proteinExistence type="predicted"/>
<evidence type="ECO:0000313" key="2">
    <source>
        <dbReference type="EMBL" id="SVA18661.1"/>
    </source>
</evidence>
<sequence>MLSLKAFLAKWLLKFLFGTSRWNIKGRSQINKILTDGKSVIIASWHSHLLPTFMDLAGNQYYGLAGLHKDAELISKIGDKMGWKLLRGSSSDRGKKVYKEIVNVLASPGNVVALTPDGPQGPAKIPKPGTIRAAQKTGAVIIPAMGQSTRRWSFTNWDTFFVGKPFSRIEMIYGDPLVFLESEAFNVCENKLKQALDKLENEVEKRGYQ</sequence>
<protein>
    <recommendedName>
        <fullName evidence="1">DUF374 domain-containing protein</fullName>
    </recommendedName>
</protein>
<accession>A0A381TT51</accession>
<dbReference type="SUPFAM" id="SSF69593">
    <property type="entry name" value="Glycerol-3-phosphate (1)-acyltransferase"/>
    <property type="match status" value="1"/>
</dbReference>
<reference evidence="2" key="1">
    <citation type="submission" date="2018-05" db="EMBL/GenBank/DDBJ databases">
        <authorList>
            <person name="Lanie J.A."/>
            <person name="Ng W.-L."/>
            <person name="Kazmierczak K.M."/>
            <person name="Andrzejewski T.M."/>
            <person name="Davidsen T.M."/>
            <person name="Wayne K.J."/>
            <person name="Tettelin H."/>
            <person name="Glass J.I."/>
            <person name="Rusch D."/>
            <person name="Podicherti R."/>
            <person name="Tsui H.-C.T."/>
            <person name="Winkler M.E."/>
        </authorList>
    </citation>
    <scope>NUCLEOTIDE SEQUENCE</scope>
</reference>
<feature type="domain" description="DUF374" evidence="1">
    <location>
        <begin position="61"/>
        <end position="123"/>
    </location>
</feature>